<dbReference type="EMBL" id="KZ374223">
    <property type="protein sequence ID" value="PIO56608.1"/>
    <property type="molecule type" value="Genomic_DNA"/>
</dbReference>
<dbReference type="Gene3D" id="3.80.10.10">
    <property type="entry name" value="Ribonuclease Inhibitor"/>
    <property type="match status" value="1"/>
</dbReference>
<dbReference type="AlphaFoldDB" id="A0A2G9TFE1"/>
<dbReference type="PANTHER" id="PTHR24112">
    <property type="entry name" value="LEUCINE-RICH REPEAT, ISOFORM F-RELATED"/>
    <property type="match status" value="1"/>
</dbReference>
<evidence type="ECO:0000256" key="2">
    <source>
        <dbReference type="ARBA" id="ARBA00022737"/>
    </source>
</evidence>
<reference evidence="3 4" key="1">
    <citation type="submission" date="2015-09" db="EMBL/GenBank/DDBJ databases">
        <title>Draft genome of the parasitic nematode Teladorsagia circumcincta isolate WARC Sus (inbred).</title>
        <authorList>
            <person name="Mitreva M."/>
        </authorList>
    </citation>
    <scope>NUCLEOTIDE SEQUENCE [LARGE SCALE GENOMIC DNA]</scope>
    <source>
        <strain evidence="3 4">S</strain>
    </source>
</reference>
<proteinExistence type="predicted"/>
<keyword evidence="2" id="KW-0677">Repeat</keyword>
<dbReference type="InterPro" id="IPR051279">
    <property type="entry name" value="PP1-Reg/Actin-Interact_Protein"/>
</dbReference>
<evidence type="ECO:0008006" key="5">
    <source>
        <dbReference type="Google" id="ProtNLM"/>
    </source>
</evidence>
<dbReference type="PANTHER" id="PTHR24112:SF9">
    <property type="entry name" value="PROTEIN PHOSPHATASE 1 REGULATORY SUBUNIT 37"/>
    <property type="match status" value="1"/>
</dbReference>
<keyword evidence="4" id="KW-1185">Reference proteome</keyword>
<dbReference type="InterPro" id="IPR032675">
    <property type="entry name" value="LRR_dom_sf"/>
</dbReference>
<organism evidence="3 4">
    <name type="scientific">Teladorsagia circumcincta</name>
    <name type="common">Brown stomach worm</name>
    <name type="synonym">Ostertagia circumcincta</name>
    <dbReference type="NCBI Taxonomy" id="45464"/>
    <lineage>
        <taxon>Eukaryota</taxon>
        <taxon>Metazoa</taxon>
        <taxon>Ecdysozoa</taxon>
        <taxon>Nematoda</taxon>
        <taxon>Chromadorea</taxon>
        <taxon>Rhabditida</taxon>
        <taxon>Rhabditina</taxon>
        <taxon>Rhabditomorpha</taxon>
        <taxon>Strongyloidea</taxon>
        <taxon>Trichostrongylidae</taxon>
        <taxon>Teladorsagia</taxon>
    </lineage>
</organism>
<evidence type="ECO:0000256" key="1">
    <source>
        <dbReference type="ARBA" id="ARBA00022614"/>
    </source>
</evidence>
<feature type="non-terminal residue" evidence="3">
    <location>
        <position position="168"/>
    </location>
</feature>
<keyword evidence="1" id="KW-0433">Leucine-rich repeat</keyword>
<dbReference type="Proteomes" id="UP000230423">
    <property type="component" value="Unassembled WGS sequence"/>
</dbReference>
<protein>
    <recommendedName>
        <fullName evidence="5">Leucine Rich repeat-containing domain protein</fullName>
    </recommendedName>
</protein>
<dbReference type="OrthoDB" id="10034042at2759"/>
<accession>A0A2G9TFE1</accession>
<evidence type="ECO:0000313" key="4">
    <source>
        <dbReference type="Proteomes" id="UP000230423"/>
    </source>
</evidence>
<name>A0A2G9TFE1_TELCI</name>
<dbReference type="SUPFAM" id="SSF52047">
    <property type="entry name" value="RNI-like"/>
    <property type="match status" value="1"/>
</dbReference>
<sequence length="168" mass="19075">ELDVDGMLSSYRRACQNLGIATITSVERQIEGERISAAQMEALEEILRRVQFDSLDFEYTFLDDDAAIALSEMLEFYESAHKLNLSFNKQITVRGWTDVFKSVKNSNSLHMLNLRYTSLSEKSLSALCRVLRGTPQPVLGCLHLENVNLYGKNLYTLVCALKFNTVLK</sequence>
<gene>
    <name evidence="3" type="ORF">TELCIR_21992</name>
</gene>
<feature type="non-terminal residue" evidence="3">
    <location>
        <position position="1"/>
    </location>
</feature>
<evidence type="ECO:0000313" key="3">
    <source>
        <dbReference type="EMBL" id="PIO56608.1"/>
    </source>
</evidence>